<dbReference type="Proteomes" id="UP000603317">
    <property type="component" value="Unassembled WGS sequence"/>
</dbReference>
<evidence type="ECO:0000256" key="1">
    <source>
        <dbReference type="SAM" id="MobiDB-lite"/>
    </source>
</evidence>
<accession>A0ABQ1F7L8</accession>
<reference evidence="3" key="1">
    <citation type="journal article" date="2019" name="Int. J. Syst. Evol. Microbiol.">
        <title>The Global Catalogue of Microorganisms (GCM) 10K type strain sequencing project: providing services to taxonomists for standard genome sequencing and annotation.</title>
        <authorList>
            <consortium name="The Broad Institute Genomics Platform"/>
            <consortium name="The Broad Institute Genome Sequencing Center for Infectious Disease"/>
            <person name="Wu L."/>
            <person name="Ma J."/>
        </authorList>
    </citation>
    <scope>NUCLEOTIDE SEQUENCE [LARGE SCALE GENOMIC DNA]</scope>
    <source>
        <strain evidence="3">CGMCC 1.15297</strain>
    </source>
</reference>
<feature type="compositionally biased region" description="Basic and acidic residues" evidence="1">
    <location>
        <begin position="33"/>
        <end position="47"/>
    </location>
</feature>
<sequence>MSNPDKDPTKPTPNDEKFKPQNVADPQSTVEPPSRDADKPANSDGKDIPAGSQTDIAGKSRNRV</sequence>
<feature type="region of interest" description="Disordered" evidence="1">
    <location>
        <begin position="1"/>
        <end position="64"/>
    </location>
</feature>
<dbReference type="RefSeq" id="WP_188641518.1">
    <property type="nucleotide sequence ID" value="NZ_BMID01000001.1"/>
</dbReference>
<proteinExistence type="predicted"/>
<organism evidence="2 3">
    <name type="scientific">Blastomonas marina</name>
    <dbReference type="NCBI Taxonomy" id="1867408"/>
    <lineage>
        <taxon>Bacteria</taxon>
        <taxon>Pseudomonadati</taxon>
        <taxon>Pseudomonadota</taxon>
        <taxon>Alphaproteobacteria</taxon>
        <taxon>Sphingomonadales</taxon>
        <taxon>Sphingomonadaceae</taxon>
        <taxon>Blastomonas</taxon>
    </lineage>
</organism>
<name>A0ABQ1F7L8_9SPHN</name>
<gene>
    <name evidence="2" type="ORF">GCM10010923_08510</name>
</gene>
<keyword evidence="3" id="KW-1185">Reference proteome</keyword>
<evidence type="ECO:0000313" key="3">
    <source>
        <dbReference type="Proteomes" id="UP000603317"/>
    </source>
</evidence>
<feature type="compositionally biased region" description="Basic and acidic residues" evidence="1">
    <location>
        <begin position="1"/>
        <end position="19"/>
    </location>
</feature>
<protein>
    <submittedName>
        <fullName evidence="2">Uncharacterized protein</fullName>
    </submittedName>
</protein>
<dbReference type="EMBL" id="BMID01000001">
    <property type="protein sequence ID" value="GGA02077.1"/>
    <property type="molecule type" value="Genomic_DNA"/>
</dbReference>
<comment type="caution">
    <text evidence="2">The sequence shown here is derived from an EMBL/GenBank/DDBJ whole genome shotgun (WGS) entry which is preliminary data.</text>
</comment>
<evidence type="ECO:0000313" key="2">
    <source>
        <dbReference type="EMBL" id="GGA02077.1"/>
    </source>
</evidence>